<evidence type="ECO:0000313" key="3">
    <source>
        <dbReference type="EMBL" id="MDO1558771.1"/>
    </source>
</evidence>
<feature type="chain" id="PRO_5046549051" evidence="1">
    <location>
        <begin position="26"/>
        <end position="347"/>
    </location>
</feature>
<proteinExistence type="predicted"/>
<keyword evidence="4" id="KW-1185">Reference proteome</keyword>
<accession>A0ABT8SJV2</accession>
<feature type="domain" description="Beta-lactamase-related" evidence="2">
    <location>
        <begin position="40"/>
        <end position="335"/>
    </location>
</feature>
<dbReference type="InterPro" id="IPR012338">
    <property type="entry name" value="Beta-lactam/transpept-like"/>
</dbReference>
<name>A0ABT8SJV2_9CAUL</name>
<dbReference type="InterPro" id="IPR001466">
    <property type="entry name" value="Beta-lactam-related"/>
</dbReference>
<dbReference type="PANTHER" id="PTHR43283">
    <property type="entry name" value="BETA-LACTAMASE-RELATED"/>
    <property type="match status" value="1"/>
</dbReference>
<evidence type="ECO:0000256" key="1">
    <source>
        <dbReference type="SAM" id="SignalP"/>
    </source>
</evidence>
<dbReference type="SUPFAM" id="SSF56601">
    <property type="entry name" value="beta-lactamase/transpeptidase-like"/>
    <property type="match status" value="1"/>
</dbReference>
<keyword evidence="3" id="KW-0378">Hydrolase</keyword>
<dbReference type="PANTHER" id="PTHR43283:SF7">
    <property type="entry name" value="BETA-LACTAMASE-RELATED DOMAIN-CONTAINING PROTEIN"/>
    <property type="match status" value="1"/>
</dbReference>
<dbReference type="EMBL" id="JAUKTR010000001">
    <property type="protein sequence ID" value="MDO1558771.1"/>
    <property type="molecule type" value="Genomic_DNA"/>
</dbReference>
<dbReference type="RefSeq" id="WP_302109164.1">
    <property type="nucleotide sequence ID" value="NZ_JAUKTR010000001.1"/>
</dbReference>
<feature type="signal peptide" evidence="1">
    <location>
        <begin position="1"/>
        <end position="25"/>
    </location>
</feature>
<dbReference type="Gene3D" id="3.40.710.10">
    <property type="entry name" value="DD-peptidase/beta-lactamase superfamily"/>
    <property type="match status" value="1"/>
</dbReference>
<evidence type="ECO:0000313" key="4">
    <source>
        <dbReference type="Proteomes" id="UP001169063"/>
    </source>
</evidence>
<comment type="caution">
    <text evidence="3">The sequence shown here is derived from an EMBL/GenBank/DDBJ whole genome shotgun (WGS) entry which is preliminary data.</text>
</comment>
<reference evidence="3" key="1">
    <citation type="submission" date="2023-07" db="EMBL/GenBank/DDBJ databases">
        <title>Brevundimonas soil sp. nov., isolated from the soil of chemical plant.</title>
        <authorList>
            <person name="Wu N."/>
        </authorList>
    </citation>
    <scope>NUCLEOTIDE SEQUENCE</scope>
    <source>
        <strain evidence="3">XZ-24</strain>
    </source>
</reference>
<dbReference type="Proteomes" id="UP001169063">
    <property type="component" value="Unassembled WGS sequence"/>
</dbReference>
<sequence>MSPRRRRILPALMALVAAWLPGAQARARSEAPLTAQAILERVAAAYPGGAWMRIDQDGAVRSGAWGYGFGDLPFTPETPIALYSTTKPVTGILAARLALQGRVDLDRPVGDYVQIGGELARRPLRRLLTNSAGVRHYRPDEWLAVSTRRCAAPSEALDLFVNDPPGPEGAFVYSSYSYVLASQALSQATGTPFADLLAEEVLRPAGMIARLWEPGLRRPPNGFEMSAHGPVPARAIDNSCKSGAGALVGSAGDLARFGHAALDGMLLPREQLHKALELDPASGGAYAMGWTVLKDGEGRTIALHSGNGLGGTAVVAIDLDRGRSIGLVGNLQGPDLVETALALLGVE</sequence>
<evidence type="ECO:0000259" key="2">
    <source>
        <dbReference type="Pfam" id="PF00144"/>
    </source>
</evidence>
<dbReference type="InterPro" id="IPR050789">
    <property type="entry name" value="Diverse_Enzym_Activities"/>
</dbReference>
<dbReference type="Pfam" id="PF00144">
    <property type="entry name" value="Beta-lactamase"/>
    <property type="match status" value="1"/>
</dbReference>
<gene>
    <name evidence="3" type="ORF">Q0812_04950</name>
</gene>
<keyword evidence="1" id="KW-0732">Signal</keyword>
<dbReference type="GO" id="GO:0016787">
    <property type="term" value="F:hydrolase activity"/>
    <property type="evidence" value="ECO:0007669"/>
    <property type="project" value="UniProtKB-KW"/>
</dbReference>
<dbReference type="EC" id="3.1.1.103" evidence="3"/>
<organism evidence="3 4">
    <name type="scientific">Peiella sedimenti</name>
    <dbReference type="NCBI Taxonomy" id="3061083"/>
    <lineage>
        <taxon>Bacteria</taxon>
        <taxon>Pseudomonadati</taxon>
        <taxon>Pseudomonadota</taxon>
        <taxon>Alphaproteobacteria</taxon>
        <taxon>Caulobacterales</taxon>
        <taxon>Caulobacteraceae</taxon>
        <taxon>Peiella</taxon>
    </lineage>
</organism>
<protein>
    <submittedName>
        <fullName evidence="3">Serine hydrolase domain-containing protein</fullName>
        <ecNumber evidence="3">3.1.1.103</ecNumber>
    </submittedName>
</protein>